<dbReference type="AlphaFoldDB" id="A0AAJ0MHH7"/>
<accession>A0AAJ0MHH7</accession>
<feature type="transmembrane region" description="Helical" evidence="1">
    <location>
        <begin position="64"/>
        <end position="85"/>
    </location>
</feature>
<dbReference type="Proteomes" id="UP001275084">
    <property type="component" value="Unassembled WGS sequence"/>
</dbReference>
<protein>
    <submittedName>
        <fullName evidence="2">Uncharacterized protein</fullName>
    </submittedName>
</protein>
<dbReference type="EMBL" id="JAUIQD010000002">
    <property type="protein sequence ID" value="KAK3359136.1"/>
    <property type="molecule type" value="Genomic_DNA"/>
</dbReference>
<organism evidence="2 3">
    <name type="scientific">Lasiosphaeria hispida</name>
    <dbReference type="NCBI Taxonomy" id="260671"/>
    <lineage>
        <taxon>Eukaryota</taxon>
        <taxon>Fungi</taxon>
        <taxon>Dikarya</taxon>
        <taxon>Ascomycota</taxon>
        <taxon>Pezizomycotina</taxon>
        <taxon>Sordariomycetes</taxon>
        <taxon>Sordariomycetidae</taxon>
        <taxon>Sordariales</taxon>
        <taxon>Lasiosphaeriaceae</taxon>
        <taxon>Lasiosphaeria</taxon>
    </lineage>
</organism>
<keyword evidence="1" id="KW-0812">Transmembrane</keyword>
<comment type="caution">
    <text evidence="2">The sequence shown here is derived from an EMBL/GenBank/DDBJ whole genome shotgun (WGS) entry which is preliminary data.</text>
</comment>
<keyword evidence="3" id="KW-1185">Reference proteome</keyword>
<feature type="transmembrane region" description="Helical" evidence="1">
    <location>
        <begin position="30"/>
        <end position="52"/>
    </location>
</feature>
<reference evidence="2" key="2">
    <citation type="submission" date="2023-06" db="EMBL/GenBank/DDBJ databases">
        <authorList>
            <consortium name="Lawrence Berkeley National Laboratory"/>
            <person name="Haridas S."/>
            <person name="Hensen N."/>
            <person name="Bonometti L."/>
            <person name="Westerberg I."/>
            <person name="Brannstrom I.O."/>
            <person name="Guillou S."/>
            <person name="Cros-Aarteil S."/>
            <person name="Calhoun S."/>
            <person name="Kuo A."/>
            <person name="Mondo S."/>
            <person name="Pangilinan J."/>
            <person name="Riley R."/>
            <person name="Labutti K."/>
            <person name="Andreopoulos B."/>
            <person name="Lipzen A."/>
            <person name="Chen C."/>
            <person name="Yanf M."/>
            <person name="Daum C."/>
            <person name="Ng V."/>
            <person name="Clum A."/>
            <person name="Steindorff A."/>
            <person name="Ohm R."/>
            <person name="Martin F."/>
            <person name="Silar P."/>
            <person name="Natvig D."/>
            <person name="Lalanne C."/>
            <person name="Gautier V."/>
            <person name="Ament-Velasquez S.L."/>
            <person name="Kruys A."/>
            <person name="Hutchinson M.I."/>
            <person name="Powell A.J."/>
            <person name="Barry K."/>
            <person name="Miller A.N."/>
            <person name="Grigoriev I.V."/>
            <person name="Debuchy R."/>
            <person name="Gladieux P."/>
            <person name="Thoren M.H."/>
            <person name="Johannesson H."/>
        </authorList>
    </citation>
    <scope>NUCLEOTIDE SEQUENCE</scope>
    <source>
        <strain evidence="2">CBS 955.72</strain>
    </source>
</reference>
<evidence type="ECO:0000313" key="2">
    <source>
        <dbReference type="EMBL" id="KAK3359136.1"/>
    </source>
</evidence>
<evidence type="ECO:0000256" key="1">
    <source>
        <dbReference type="SAM" id="Phobius"/>
    </source>
</evidence>
<keyword evidence="1" id="KW-0472">Membrane</keyword>
<reference evidence="2" key="1">
    <citation type="journal article" date="2023" name="Mol. Phylogenet. Evol.">
        <title>Genome-scale phylogeny and comparative genomics of the fungal order Sordariales.</title>
        <authorList>
            <person name="Hensen N."/>
            <person name="Bonometti L."/>
            <person name="Westerberg I."/>
            <person name="Brannstrom I.O."/>
            <person name="Guillou S."/>
            <person name="Cros-Aarteil S."/>
            <person name="Calhoun S."/>
            <person name="Haridas S."/>
            <person name="Kuo A."/>
            <person name="Mondo S."/>
            <person name="Pangilinan J."/>
            <person name="Riley R."/>
            <person name="LaButti K."/>
            <person name="Andreopoulos B."/>
            <person name="Lipzen A."/>
            <person name="Chen C."/>
            <person name="Yan M."/>
            <person name="Daum C."/>
            <person name="Ng V."/>
            <person name="Clum A."/>
            <person name="Steindorff A."/>
            <person name="Ohm R.A."/>
            <person name="Martin F."/>
            <person name="Silar P."/>
            <person name="Natvig D.O."/>
            <person name="Lalanne C."/>
            <person name="Gautier V."/>
            <person name="Ament-Velasquez S.L."/>
            <person name="Kruys A."/>
            <person name="Hutchinson M.I."/>
            <person name="Powell A.J."/>
            <person name="Barry K."/>
            <person name="Miller A.N."/>
            <person name="Grigoriev I.V."/>
            <person name="Debuchy R."/>
            <person name="Gladieux P."/>
            <person name="Hiltunen Thoren M."/>
            <person name="Johannesson H."/>
        </authorList>
    </citation>
    <scope>NUCLEOTIDE SEQUENCE</scope>
    <source>
        <strain evidence="2">CBS 955.72</strain>
    </source>
</reference>
<proteinExistence type="predicted"/>
<gene>
    <name evidence="2" type="ORF">B0T25DRAFT_87632</name>
</gene>
<evidence type="ECO:0000313" key="3">
    <source>
        <dbReference type="Proteomes" id="UP001275084"/>
    </source>
</evidence>
<keyword evidence="1" id="KW-1133">Transmembrane helix</keyword>
<name>A0AAJ0MHH7_9PEZI</name>
<sequence>MGSSTRIARTHMGEHCLSAHRRDFLLPMELATLLLCGGAVILLKTYLCLGLWEGWSAKVYGTFSLRHSFSGHGGCGSCWILFVSVRMSCIILRLAASVAGDPIPHIRVHPVPHSWVCHAPAAPSNPVELPSPNGVGVGCMSEAMAFQRLFLAARDRTSDSFVWLHRPIEFILALAPKDYRHGQRWSEPARFGRSTQ</sequence>